<evidence type="ECO:0000256" key="5">
    <source>
        <dbReference type="ARBA" id="ARBA00023125"/>
    </source>
</evidence>
<dbReference type="AlphaFoldDB" id="A0AAD1U532"/>
<evidence type="ECO:0000256" key="3">
    <source>
        <dbReference type="ARBA" id="ARBA00022771"/>
    </source>
</evidence>
<dbReference type="InterPro" id="IPR013955">
    <property type="entry name" value="Rep_factor-A_C"/>
</dbReference>
<keyword evidence="3" id="KW-0863">Zinc-finger</keyword>
<keyword evidence="4" id="KW-0862">Zinc</keyword>
<comment type="similarity">
    <text evidence="1">Belongs to the replication factor A protein 1 family.</text>
</comment>
<dbReference type="InterPro" id="IPR007199">
    <property type="entry name" value="Rep_factor-A_N"/>
</dbReference>
<feature type="domain" description="Replication protein A OB" evidence="10">
    <location>
        <begin position="325"/>
        <end position="418"/>
    </location>
</feature>
<feature type="domain" description="Replication factor A C-terminal" evidence="9">
    <location>
        <begin position="487"/>
        <end position="628"/>
    </location>
</feature>
<protein>
    <recommendedName>
        <fullName evidence="13">Replication protein A subunit</fullName>
    </recommendedName>
</protein>
<evidence type="ECO:0000313" key="11">
    <source>
        <dbReference type="EMBL" id="CAI2360369.1"/>
    </source>
</evidence>
<dbReference type="CDD" id="cd04474">
    <property type="entry name" value="RPA1_DBD_A"/>
    <property type="match status" value="1"/>
</dbReference>
<evidence type="ECO:0000256" key="1">
    <source>
        <dbReference type="ARBA" id="ARBA00005690"/>
    </source>
</evidence>
<dbReference type="GO" id="GO:0008270">
    <property type="term" value="F:zinc ion binding"/>
    <property type="evidence" value="ECO:0007669"/>
    <property type="project" value="UniProtKB-KW"/>
</dbReference>
<dbReference type="InterPro" id="IPR012340">
    <property type="entry name" value="NA-bd_OB-fold"/>
</dbReference>
<dbReference type="InterPro" id="IPR031657">
    <property type="entry name" value="REPA_OB_2"/>
</dbReference>
<evidence type="ECO:0000259" key="9">
    <source>
        <dbReference type="Pfam" id="PF08646"/>
    </source>
</evidence>
<dbReference type="Pfam" id="PF08646">
    <property type="entry name" value="Rep_fac-A_C"/>
    <property type="match status" value="1"/>
</dbReference>
<evidence type="ECO:0000256" key="4">
    <source>
        <dbReference type="ARBA" id="ARBA00022833"/>
    </source>
</evidence>
<dbReference type="PANTHER" id="PTHR47165">
    <property type="entry name" value="OS03G0429900 PROTEIN"/>
    <property type="match status" value="1"/>
</dbReference>
<feature type="domain" description="Replication factor-A protein 1 N-terminal" evidence="8">
    <location>
        <begin position="7"/>
        <end position="100"/>
    </location>
</feature>
<feature type="domain" description="Replication protein A 70 kDa DNA-binding subunit B/D first OB fold" evidence="7">
    <location>
        <begin position="203"/>
        <end position="308"/>
    </location>
</feature>
<keyword evidence="5" id="KW-0238">DNA-binding</keyword>
<evidence type="ECO:0000256" key="2">
    <source>
        <dbReference type="ARBA" id="ARBA00022723"/>
    </source>
</evidence>
<comment type="caution">
    <text evidence="11">The sequence shown here is derived from an EMBL/GenBank/DDBJ whole genome shotgun (WGS) entry which is preliminary data.</text>
</comment>
<dbReference type="SUPFAM" id="SSF50249">
    <property type="entry name" value="Nucleic acid-binding proteins"/>
    <property type="match status" value="4"/>
</dbReference>
<dbReference type="GO" id="GO:0006260">
    <property type="term" value="P:DNA replication"/>
    <property type="evidence" value="ECO:0007669"/>
    <property type="project" value="InterPro"/>
</dbReference>
<feature type="compositionally biased region" description="Basic and acidic residues" evidence="6">
    <location>
        <begin position="150"/>
        <end position="167"/>
    </location>
</feature>
<evidence type="ECO:0000259" key="10">
    <source>
        <dbReference type="Pfam" id="PF16900"/>
    </source>
</evidence>
<dbReference type="EMBL" id="CAMPGE010001576">
    <property type="protein sequence ID" value="CAI2360369.1"/>
    <property type="molecule type" value="Genomic_DNA"/>
</dbReference>
<dbReference type="GO" id="GO:0003677">
    <property type="term" value="F:DNA binding"/>
    <property type="evidence" value="ECO:0007669"/>
    <property type="project" value="UniProtKB-KW"/>
</dbReference>
<organism evidence="11 12">
    <name type="scientific">Euplotes crassus</name>
    <dbReference type="NCBI Taxonomy" id="5936"/>
    <lineage>
        <taxon>Eukaryota</taxon>
        <taxon>Sar</taxon>
        <taxon>Alveolata</taxon>
        <taxon>Ciliophora</taxon>
        <taxon>Intramacronucleata</taxon>
        <taxon>Spirotrichea</taxon>
        <taxon>Hypotrichia</taxon>
        <taxon>Euplotida</taxon>
        <taxon>Euplotidae</taxon>
        <taxon>Moneuplotes</taxon>
    </lineage>
</organism>
<name>A0AAD1U532_EUPCR</name>
<evidence type="ECO:0000256" key="6">
    <source>
        <dbReference type="SAM" id="MobiDB-lite"/>
    </source>
</evidence>
<proteinExistence type="inferred from homology"/>
<dbReference type="Pfam" id="PF04057">
    <property type="entry name" value="Rep-A_N"/>
    <property type="match status" value="1"/>
</dbReference>
<dbReference type="Pfam" id="PF16900">
    <property type="entry name" value="REPA_OB_2"/>
    <property type="match status" value="1"/>
</dbReference>
<dbReference type="PANTHER" id="PTHR47165:SF4">
    <property type="entry name" value="OS03G0429900 PROTEIN"/>
    <property type="match status" value="1"/>
</dbReference>
<dbReference type="GO" id="GO:0005634">
    <property type="term" value="C:nucleus"/>
    <property type="evidence" value="ECO:0007669"/>
    <property type="project" value="InterPro"/>
</dbReference>
<dbReference type="InterPro" id="IPR003871">
    <property type="entry name" value="RFA1B/D_OB_1st"/>
</dbReference>
<keyword evidence="12" id="KW-1185">Reference proteome</keyword>
<sequence>MEKPSYLTKNGMKRIIESERKEFRDMPFVFQVVAIKQFDGSGKKIRQRLSLSDGISIVPSIVNIDVFEETKDLGMKENSVITIKNFKVSKVKGKSVIMLQEPFTVEGNCSQLGNPKGYEKLKPTDFTQNLNLCFKNNEENLSQNMSSSKKSVEEKKSAQEETKGGKEERKFGIDTLFEKRKYQDKGFVAIQNSEAIADEHSDYTPIAALNSMNPDWIIKARVIKKCAPRHWKSFRGEGDLMNIELKDEYGTCIQGTFFNKLIEDYKDQFHEGKVYSFRHGNVKSANPKFSSIKHPYAITFNSHTVITPLEDDGSIEMDNYSYSTLNEISSLEANKIVDTKGVVIEIQEMDEITMKSGMTKPLRRVIIADNSREYGLSIQITFWGEIAYKANFVKGEVIALKDAKVGKYNGISLNMSNECEVKRLKDEKKLRSWFASLDGIKGIHRLSEQHKKKFGQNEAGLKPQLVSDIQEKVYQDIENETNPNYVIEGMLTFIAKSDNMVYMACPDDKKKLHKDPIKNEFYCGRCNTVYTEPVPTFMVTAKLSDPSGPIFVSFYAEQAEQLFGGFTAEEFNHIQIHGTFHEVKAKIEEFLYKPVRVCVRAKQNDYGSSMNDVKYFGQKVHQYNVNAHNLNLLNTLKGYQEGMGE</sequence>
<evidence type="ECO:0000313" key="12">
    <source>
        <dbReference type="Proteomes" id="UP001295684"/>
    </source>
</evidence>
<reference evidence="11" key="1">
    <citation type="submission" date="2023-07" db="EMBL/GenBank/DDBJ databases">
        <authorList>
            <consortium name="AG Swart"/>
            <person name="Singh M."/>
            <person name="Singh A."/>
            <person name="Seah K."/>
            <person name="Emmerich C."/>
        </authorList>
    </citation>
    <scope>NUCLEOTIDE SEQUENCE</scope>
    <source>
        <strain evidence="11">DP1</strain>
    </source>
</reference>
<dbReference type="Proteomes" id="UP001295684">
    <property type="component" value="Unassembled WGS sequence"/>
</dbReference>
<dbReference type="FunFam" id="2.40.50.140:FF:000041">
    <property type="entry name" value="Replication protein A subunit"/>
    <property type="match status" value="1"/>
</dbReference>
<dbReference type="Pfam" id="PF02721">
    <property type="entry name" value="DUF223"/>
    <property type="match status" value="1"/>
</dbReference>
<gene>
    <name evidence="11" type="ORF">ECRASSUSDP1_LOCUS1670</name>
</gene>
<evidence type="ECO:0008006" key="13">
    <source>
        <dbReference type="Google" id="ProtNLM"/>
    </source>
</evidence>
<evidence type="ECO:0000259" key="7">
    <source>
        <dbReference type="Pfam" id="PF02721"/>
    </source>
</evidence>
<dbReference type="Gene3D" id="2.40.50.140">
    <property type="entry name" value="Nucleic acid-binding proteins"/>
    <property type="match status" value="4"/>
</dbReference>
<evidence type="ECO:0000259" key="8">
    <source>
        <dbReference type="Pfam" id="PF04057"/>
    </source>
</evidence>
<keyword evidence="2" id="KW-0479">Metal-binding</keyword>
<accession>A0AAD1U532</accession>
<feature type="region of interest" description="Disordered" evidence="6">
    <location>
        <begin position="142"/>
        <end position="167"/>
    </location>
</feature>